<name>A0A445CKQ4_ARAHY</name>
<feature type="region of interest" description="Disordered" evidence="1">
    <location>
        <begin position="57"/>
        <end position="135"/>
    </location>
</feature>
<sequence>MNLRFVLLVISIYHFLDWVNANQEPEHDIIDPVLPFFIYSCISISLNPPLPEVDVIVPSTPPLASSSSDDSSSDGFADDPAQDGADGPADDDPDDPDLLDCADVPAGGPTDDPLDDSSSGDSADGVDIEFGWQQF</sequence>
<dbReference type="EMBL" id="SDMP01000006">
    <property type="protein sequence ID" value="RYR51472.1"/>
    <property type="molecule type" value="Genomic_DNA"/>
</dbReference>
<protein>
    <submittedName>
        <fullName evidence="3">Uncharacterized protein</fullName>
    </submittedName>
</protein>
<gene>
    <name evidence="3" type="ORF">Ahy_A06g026486</name>
</gene>
<dbReference type="Proteomes" id="UP000289738">
    <property type="component" value="Chromosome A06"/>
</dbReference>
<proteinExistence type="predicted"/>
<feature type="signal peptide" evidence="2">
    <location>
        <begin position="1"/>
        <end position="21"/>
    </location>
</feature>
<feature type="compositionally biased region" description="Acidic residues" evidence="1">
    <location>
        <begin position="88"/>
        <end position="100"/>
    </location>
</feature>
<comment type="caution">
    <text evidence="3">The sequence shown here is derived from an EMBL/GenBank/DDBJ whole genome shotgun (WGS) entry which is preliminary data.</text>
</comment>
<feature type="chain" id="PRO_5019012196" evidence="2">
    <location>
        <begin position="22"/>
        <end position="135"/>
    </location>
</feature>
<keyword evidence="2" id="KW-0732">Signal</keyword>
<evidence type="ECO:0000256" key="1">
    <source>
        <dbReference type="SAM" id="MobiDB-lite"/>
    </source>
</evidence>
<organism evidence="3 4">
    <name type="scientific">Arachis hypogaea</name>
    <name type="common">Peanut</name>
    <dbReference type="NCBI Taxonomy" id="3818"/>
    <lineage>
        <taxon>Eukaryota</taxon>
        <taxon>Viridiplantae</taxon>
        <taxon>Streptophyta</taxon>
        <taxon>Embryophyta</taxon>
        <taxon>Tracheophyta</taxon>
        <taxon>Spermatophyta</taxon>
        <taxon>Magnoliopsida</taxon>
        <taxon>eudicotyledons</taxon>
        <taxon>Gunneridae</taxon>
        <taxon>Pentapetalae</taxon>
        <taxon>rosids</taxon>
        <taxon>fabids</taxon>
        <taxon>Fabales</taxon>
        <taxon>Fabaceae</taxon>
        <taxon>Papilionoideae</taxon>
        <taxon>50 kb inversion clade</taxon>
        <taxon>dalbergioids sensu lato</taxon>
        <taxon>Dalbergieae</taxon>
        <taxon>Pterocarpus clade</taxon>
        <taxon>Arachis</taxon>
    </lineage>
</organism>
<evidence type="ECO:0000256" key="2">
    <source>
        <dbReference type="SAM" id="SignalP"/>
    </source>
</evidence>
<dbReference type="AlphaFoldDB" id="A0A445CKQ4"/>
<evidence type="ECO:0000313" key="3">
    <source>
        <dbReference type="EMBL" id="RYR51472.1"/>
    </source>
</evidence>
<reference evidence="3 4" key="1">
    <citation type="submission" date="2019-01" db="EMBL/GenBank/DDBJ databases">
        <title>Sequencing of cultivated peanut Arachis hypogaea provides insights into genome evolution and oil improvement.</title>
        <authorList>
            <person name="Chen X."/>
        </authorList>
    </citation>
    <scope>NUCLEOTIDE SEQUENCE [LARGE SCALE GENOMIC DNA]</scope>
    <source>
        <strain evidence="4">cv. Fuhuasheng</strain>
        <tissue evidence="3">Leaves</tissue>
    </source>
</reference>
<keyword evidence="4" id="KW-1185">Reference proteome</keyword>
<evidence type="ECO:0000313" key="4">
    <source>
        <dbReference type="Proteomes" id="UP000289738"/>
    </source>
</evidence>
<feature type="compositionally biased region" description="Low complexity" evidence="1">
    <location>
        <begin position="65"/>
        <end position="75"/>
    </location>
</feature>
<accession>A0A445CKQ4</accession>
<feature type="compositionally biased region" description="Low complexity" evidence="1">
    <location>
        <begin position="101"/>
        <end position="125"/>
    </location>
</feature>